<dbReference type="EMBL" id="NAJN01002735">
    <property type="protein sequence ID" value="TKA49853.1"/>
    <property type="molecule type" value="Genomic_DNA"/>
</dbReference>
<reference evidence="1 2" key="1">
    <citation type="submission" date="2017-03" db="EMBL/GenBank/DDBJ databases">
        <title>Genomes of endolithic fungi from Antarctica.</title>
        <authorList>
            <person name="Coleine C."/>
            <person name="Masonjones S."/>
            <person name="Stajich J.E."/>
        </authorList>
    </citation>
    <scope>NUCLEOTIDE SEQUENCE [LARGE SCALE GENOMIC DNA]</scope>
    <source>
        <strain evidence="1 2">CCFEE 5187</strain>
    </source>
</reference>
<name>A0A4U0VL49_9PEZI</name>
<evidence type="ECO:0000313" key="1">
    <source>
        <dbReference type="EMBL" id="TKA49853.1"/>
    </source>
</evidence>
<accession>A0A4U0VL49</accession>
<dbReference type="Proteomes" id="UP000308768">
    <property type="component" value="Unassembled WGS sequence"/>
</dbReference>
<comment type="caution">
    <text evidence="1">The sequence shown here is derived from an EMBL/GenBank/DDBJ whole genome shotgun (WGS) entry which is preliminary data.</text>
</comment>
<protein>
    <submittedName>
        <fullName evidence="1">Uncharacterized protein</fullName>
    </submittedName>
</protein>
<dbReference type="AlphaFoldDB" id="A0A4U0VL49"/>
<sequence>MTRHLREMTREASRLLKKDQEEARFEDDYEIQNELQFDDFLNTSHDVRPRLRHEISTGRSMSIQEGAQPEWEKASKDKEGKMFYTLKGESFRKKRSQPL</sequence>
<keyword evidence="2" id="KW-1185">Reference proteome</keyword>
<evidence type="ECO:0000313" key="2">
    <source>
        <dbReference type="Proteomes" id="UP000308768"/>
    </source>
</evidence>
<proteinExistence type="predicted"/>
<organism evidence="1 2">
    <name type="scientific">Cryomyces minteri</name>
    <dbReference type="NCBI Taxonomy" id="331657"/>
    <lineage>
        <taxon>Eukaryota</taxon>
        <taxon>Fungi</taxon>
        <taxon>Dikarya</taxon>
        <taxon>Ascomycota</taxon>
        <taxon>Pezizomycotina</taxon>
        <taxon>Dothideomycetes</taxon>
        <taxon>Dothideomycetes incertae sedis</taxon>
        <taxon>Cryomyces</taxon>
    </lineage>
</organism>
<gene>
    <name evidence="1" type="ORF">B0A49_13183</name>
</gene>